<dbReference type="SUPFAM" id="SSF52047">
    <property type="entry name" value="RNI-like"/>
    <property type="match status" value="1"/>
</dbReference>
<evidence type="ECO:0008006" key="7">
    <source>
        <dbReference type="Google" id="ProtNLM"/>
    </source>
</evidence>
<reference evidence="5 6" key="1">
    <citation type="journal article" date="2013" name="PLoS Genet.">
        <title>Distinctive expansion of potential virulence genes in the genome of the oomycete fish pathogen Saprolegnia parasitica.</title>
        <authorList>
            <person name="Jiang R.H."/>
            <person name="de Bruijn I."/>
            <person name="Haas B.J."/>
            <person name="Belmonte R."/>
            <person name="Lobach L."/>
            <person name="Christie J."/>
            <person name="van den Ackerveken G."/>
            <person name="Bottin A."/>
            <person name="Bulone V."/>
            <person name="Diaz-Moreno S.M."/>
            <person name="Dumas B."/>
            <person name="Fan L."/>
            <person name="Gaulin E."/>
            <person name="Govers F."/>
            <person name="Grenville-Briggs L.J."/>
            <person name="Horner N.R."/>
            <person name="Levin J.Z."/>
            <person name="Mammella M."/>
            <person name="Meijer H.J."/>
            <person name="Morris P."/>
            <person name="Nusbaum C."/>
            <person name="Oome S."/>
            <person name="Phillips A.J."/>
            <person name="van Rooyen D."/>
            <person name="Rzeszutek E."/>
            <person name="Saraiva M."/>
            <person name="Secombes C.J."/>
            <person name="Seidl M.F."/>
            <person name="Snel B."/>
            <person name="Stassen J.H."/>
            <person name="Sykes S."/>
            <person name="Tripathy S."/>
            <person name="van den Berg H."/>
            <person name="Vega-Arreguin J.C."/>
            <person name="Wawra S."/>
            <person name="Young S.K."/>
            <person name="Zeng Q."/>
            <person name="Dieguez-Uribeondo J."/>
            <person name="Russ C."/>
            <person name="Tyler B.M."/>
            <person name="van West P."/>
        </authorList>
    </citation>
    <scope>NUCLEOTIDE SEQUENCE [LARGE SCALE GENOMIC DNA]</scope>
    <source>
        <strain evidence="5 6">CBS 223.65</strain>
    </source>
</reference>
<dbReference type="VEuPathDB" id="FungiDB:SPRG_07455"/>
<accession>A0A067CKZ5</accession>
<name>A0A067CKZ5_SAPPC</name>
<dbReference type="RefSeq" id="XP_012201984.1">
    <property type="nucleotide sequence ID" value="XM_012346594.1"/>
</dbReference>
<feature type="domain" description="B box-type" evidence="4">
    <location>
        <begin position="721"/>
        <end position="767"/>
    </location>
</feature>
<evidence type="ECO:0000256" key="1">
    <source>
        <dbReference type="PROSITE-ProRule" id="PRU00024"/>
    </source>
</evidence>
<dbReference type="PROSITE" id="PS01159">
    <property type="entry name" value="WW_DOMAIN_1"/>
    <property type="match status" value="1"/>
</dbReference>
<dbReference type="PANTHER" id="PTHR13318">
    <property type="entry name" value="PARTNER OF PAIRED, ISOFORM B-RELATED"/>
    <property type="match status" value="1"/>
</dbReference>
<dbReference type="OrthoDB" id="550575at2759"/>
<dbReference type="Proteomes" id="UP000030745">
    <property type="component" value="Unassembled WGS sequence"/>
</dbReference>
<dbReference type="Gene3D" id="1.20.5.190">
    <property type="match status" value="1"/>
</dbReference>
<dbReference type="GO" id="GO:0019005">
    <property type="term" value="C:SCF ubiquitin ligase complex"/>
    <property type="evidence" value="ECO:0007669"/>
    <property type="project" value="TreeGrafter"/>
</dbReference>
<evidence type="ECO:0000259" key="4">
    <source>
        <dbReference type="PROSITE" id="PS50119"/>
    </source>
</evidence>
<dbReference type="InterPro" id="IPR000048">
    <property type="entry name" value="IQ_motif_EF-hand-BS"/>
</dbReference>
<dbReference type="PROSITE" id="PS50020">
    <property type="entry name" value="WW_DOMAIN_2"/>
    <property type="match status" value="1"/>
</dbReference>
<evidence type="ECO:0000313" key="6">
    <source>
        <dbReference type="Proteomes" id="UP000030745"/>
    </source>
</evidence>
<dbReference type="Pfam" id="PF25372">
    <property type="entry name" value="DUF7885"/>
    <property type="match status" value="1"/>
</dbReference>
<dbReference type="SMART" id="SM00456">
    <property type="entry name" value="WW"/>
    <property type="match status" value="2"/>
</dbReference>
<dbReference type="PANTHER" id="PTHR13318:SF95">
    <property type="entry name" value="F-BOX PROTEIN YLR352W"/>
    <property type="match status" value="1"/>
</dbReference>
<feature type="coiled-coil region" evidence="2">
    <location>
        <begin position="509"/>
        <end position="540"/>
    </location>
</feature>
<dbReference type="Gene3D" id="2.20.70.10">
    <property type="match status" value="1"/>
</dbReference>
<dbReference type="EMBL" id="KK583218">
    <property type="protein sequence ID" value="KDO27206.1"/>
    <property type="molecule type" value="Genomic_DNA"/>
</dbReference>
<protein>
    <recommendedName>
        <fullName evidence="7">WW domain-containing protein</fullName>
    </recommendedName>
</protein>
<dbReference type="GO" id="GO:0008270">
    <property type="term" value="F:zinc ion binding"/>
    <property type="evidence" value="ECO:0007669"/>
    <property type="project" value="UniProtKB-KW"/>
</dbReference>
<dbReference type="InterPro" id="IPR032675">
    <property type="entry name" value="LRR_dom_sf"/>
</dbReference>
<dbReference type="InterPro" id="IPR057207">
    <property type="entry name" value="FBXL15_LRR"/>
</dbReference>
<dbReference type="STRING" id="695850.A0A067CKZ5"/>
<sequence length="921" mass="105460">MSLLSLSEHCKVLQYIDVSGCDHITDAGLSWLGLGCAALTHVDVSGCSKLTDYALRALAEGCLQLATLDISHCVRMSDVGLHLVSLGCHELSALRMKGLVLASAHAAEPLGLAALGLRCTQLQHVDLTKCVRVDDTALRKLRWQHLLTLTLTQCTKISSDGVSALAAHCVQLTALVLNECTLVDDHALASIGRHLRQLETLKLRNCDRISSGGLQRVCRGCHLLTSLDLTGCGLIDDMGLLAICDGLVKLQYLWLVGLGRITMVGMSWLADRCTHLMHLDVSASAISFATLKPLRAAWKYGALREMGGRRGIFPQHRANDMLFIDEYGHCWKAAIMIQCLYRSKVARRAAAAQRDDALMRWAARRIQSVFRGRQARRYVWVRRMQLRKQTQAATLLQSTYRAKRARDEAKRRRRRAEEAHMLRMVVRIQTSWRSFIARRELATLRRLVHARAVARDTAARILQRAMRCFSWRQRCRAHHQVVLAHHRKQEAAARKLQTIYRGRAARSVARRLRQEMAACIAERERAATELQRALRRRRERRLFFDRVHRRVAEAAAATRVQRRFRARRAMLQHQTFQLLQHKKALVVAARKVQSAWRCKQGRMGMQMLKFLKDAEFEARSAAATKLQTVYRGRRARQQAAQLQSDAMRRLLAQATLLHASATQIQAGWRGKKGRDRYKAAVLARKKRWKQVPNPENGTTTYYHQDTGEIRHRMPQDMLDLLPRPKCNDCDVADAANECQDCQEFFCKACYEAIHAGGRRRRHAFRALYDYYGKRIDYGDGEFPSLWPSEMEQDELDGWFLRVGESRSPDVVLGDWEKYIDHEARRECELVRAAGGVHRVGRRRCMAWVRKVDVTNNVAYFFNEKTGQRTFDRPTSFVEPMVSIYAPVQLGEWTQYWDEANQVYYYFNSVTLESTYTPPTLA</sequence>
<evidence type="ECO:0000259" key="3">
    <source>
        <dbReference type="PROSITE" id="PS50020"/>
    </source>
</evidence>
<organism evidence="5 6">
    <name type="scientific">Saprolegnia parasitica (strain CBS 223.65)</name>
    <dbReference type="NCBI Taxonomy" id="695850"/>
    <lineage>
        <taxon>Eukaryota</taxon>
        <taxon>Sar</taxon>
        <taxon>Stramenopiles</taxon>
        <taxon>Oomycota</taxon>
        <taxon>Saprolegniomycetes</taxon>
        <taxon>Saprolegniales</taxon>
        <taxon>Saprolegniaceae</taxon>
        <taxon>Saprolegnia</taxon>
    </lineage>
</organism>
<dbReference type="OMA" id="PQHRAND"/>
<dbReference type="InterPro" id="IPR000315">
    <property type="entry name" value="Znf_B-box"/>
</dbReference>
<keyword evidence="1" id="KW-0862">Zinc</keyword>
<dbReference type="Gene3D" id="3.80.10.10">
    <property type="entry name" value="Ribonuclease Inhibitor"/>
    <property type="match status" value="2"/>
</dbReference>
<dbReference type="CDD" id="cd00201">
    <property type="entry name" value="WW"/>
    <property type="match status" value="1"/>
</dbReference>
<evidence type="ECO:0000313" key="5">
    <source>
        <dbReference type="EMBL" id="KDO27206.1"/>
    </source>
</evidence>
<dbReference type="KEGG" id="spar:SPRG_07455"/>
<dbReference type="GeneID" id="24129728"/>
<dbReference type="SMART" id="SM00367">
    <property type="entry name" value="LRR_CC"/>
    <property type="match status" value="9"/>
</dbReference>
<dbReference type="InterPro" id="IPR006553">
    <property type="entry name" value="Leu-rich_rpt_Cys-con_subtyp"/>
</dbReference>
<evidence type="ECO:0000256" key="2">
    <source>
        <dbReference type="SAM" id="Coils"/>
    </source>
</evidence>
<keyword evidence="6" id="KW-1185">Reference proteome</keyword>
<dbReference type="GO" id="GO:0031146">
    <property type="term" value="P:SCF-dependent proteasomal ubiquitin-dependent protein catabolic process"/>
    <property type="evidence" value="ECO:0007669"/>
    <property type="project" value="TreeGrafter"/>
</dbReference>
<dbReference type="PROSITE" id="PS50119">
    <property type="entry name" value="ZF_BBOX"/>
    <property type="match status" value="1"/>
</dbReference>
<gene>
    <name evidence="5" type="ORF">SPRG_07455</name>
</gene>
<dbReference type="PROSITE" id="PS50096">
    <property type="entry name" value="IQ"/>
    <property type="match status" value="6"/>
</dbReference>
<dbReference type="InterPro" id="IPR001611">
    <property type="entry name" value="Leu-rich_rpt"/>
</dbReference>
<feature type="domain" description="WW" evidence="3">
    <location>
        <begin position="892"/>
        <end position="920"/>
    </location>
</feature>
<dbReference type="Pfam" id="PF00612">
    <property type="entry name" value="IQ"/>
    <property type="match status" value="5"/>
</dbReference>
<dbReference type="InterPro" id="IPR001202">
    <property type="entry name" value="WW_dom"/>
</dbReference>
<keyword evidence="1" id="KW-0863">Zinc-finger</keyword>
<proteinExistence type="predicted"/>
<dbReference type="Pfam" id="PF13516">
    <property type="entry name" value="LRR_6"/>
    <property type="match status" value="2"/>
</dbReference>
<keyword evidence="2" id="KW-0175">Coiled coil</keyword>
<keyword evidence="1" id="KW-0479">Metal-binding</keyword>
<dbReference type="SMART" id="SM00015">
    <property type="entry name" value="IQ"/>
    <property type="match status" value="9"/>
</dbReference>
<dbReference type="AlphaFoldDB" id="A0A067CKZ5"/>